<accession>A0A2K1JRX6</accession>
<keyword evidence="1" id="KW-1133">Transmembrane helix</keyword>
<dbReference type="GO" id="GO:0050185">
    <property type="term" value="F:phosphatidylinositol deacylase activity"/>
    <property type="evidence" value="ECO:0000318"/>
    <property type="project" value="GO_Central"/>
</dbReference>
<dbReference type="OrthoDB" id="348976at2759"/>
<dbReference type="EC" id="3.1.-.-" evidence="1"/>
<feature type="transmembrane region" description="Helical" evidence="1">
    <location>
        <begin position="843"/>
        <end position="873"/>
    </location>
</feature>
<dbReference type="EMBL" id="ABEU02000012">
    <property type="protein sequence ID" value="PNR44282.1"/>
    <property type="molecule type" value="Genomic_DNA"/>
</dbReference>
<dbReference type="FunCoup" id="A0A2K1JRX6">
    <property type="interactions" value="1735"/>
</dbReference>
<dbReference type="EnsemblPlants" id="Pp3c12_23520V3.1">
    <property type="protein sequence ID" value="Pp3c12_23520V3.1"/>
    <property type="gene ID" value="Pp3c12_23520"/>
</dbReference>
<dbReference type="SUPFAM" id="SSF53474">
    <property type="entry name" value="alpha/beta-Hydrolases"/>
    <property type="match status" value="1"/>
</dbReference>
<sequence>MGTSKVRWCKYRIFIAILIAASITAAGLLGFHKPYAKGCIMTYMYPTYIPVPLPNNATGGKYSLYLYHEGWKKIDHQLHLVKLSGVPVLFIPGNGGSYKQVRSIAAESDRAYNGGPLDAQYYHQSSFTPLEAESVEDFSSFSELLGRSKPDGRYANHLDWFTVDLEGEHSAMDGWILEEHSEYVVQAVHRILDRYRESLEMRSKHNDDKGEISPTNVILVGHSMGGFVARAAVVHRDIRPGSVRTVLTLSSPHRSPPLEVQPSFGRFFSKVNDAWIQGFKGSVSNGGHWSRPTLSDVVVVSIAGGSRDYQVRSRMASLDGIVPPTNGLTIGTTSMVNVFLSTEHQSILWCNQVAMQVSHTLLQLIDKKTGQLMINPHERMAVFVTNLRSALPSSFGWLPSIDSRIPLTFLRATRTGREDQAFGRDKGEIEVDESISSNKKMTAEKHRGTPIQDLFACPSHVFWLKEVPQSDLYIKSNIMTVLAMDGRRRVMDIERFAKDGDWFILATNLAPCVGVRVHLWPGSAKPGGFLDFEKAVEMSTKMTEIPTGPIQRQTEPGGQTEQAPPSGVLRFRPSDLHGFQFLTVSVAPRPSVRGTPPPTATMAVGQFFNPKKGKMAMSPLDLISTIYKKQEVLLEEGHAMFWNLSIAVSAGTLPVNLTVKTLSCGIQATVLAKDNPGPEELLKLCRGRCFPPVALVWDPPFGLEVLPNLDSEIVVVDSAPGIWGTSYGSEHTTIVLLVDPHCSYRASVEVSLSTASSRFVLVYGLQITGLTVAVILFALMRQARASERDVMVPSVVSCIEANLRSPFPLIFLAPGLSVIYHLLSTFGTETPPSLISFLGVSFVSYIFANGVVAALAIVSSIVFQIASFIQVFFKLRFQAYEGRPRAREPAQLRGCSLVIKKLRERPLLALVAGISVLLVFVHPSVGLIVLLLVHAWNCQTALCSHRLHKTLLWNAKKEDSGDESSNPAVFIDGDNHLETYRYRQGLLLLHLVTAIMLGPSLAAWVQISGLDRTPPSLLDLLLCFGIVLHGLYFSTLDPNITFVPLSSVFGSSTPEAGFSFIYGIFGLYCYYAGLAMAPYKAFYALALIGAVTAVLRFKDTQAGGLKADVFGKRRHPHTHRH</sequence>
<dbReference type="PANTHER" id="PTHR47346:SF1">
    <property type="entry name" value="GPI INOSITOL-DEACYLASE"/>
    <property type="match status" value="1"/>
</dbReference>
<evidence type="ECO:0000256" key="1">
    <source>
        <dbReference type="RuleBase" id="RU365011"/>
    </source>
</evidence>
<organism evidence="3">
    <name type="scientific">Physcomitrium patens</name>
    <name type="common">Spreading-leaved earth moss</name>
    <name type="synonym">Physcomitrella patens</name>
    <dbReference type="NCBI Taxonomy" id="3218"/>
    <lineage>
        <taxon>Eukaryota</taxon>
        <taxon>Viridiplantae</taxon>
        <taxon>Streptophyta</taxon>
        <taxon>Embryophyta</taxon>
        <taxon>Bryophyta</taxon>
        <taxon>Bryophytina</taxon>
        <taxon>Bryopsida</taxon>
        <taxon>Funariidae</taxon>
        <taxon>Funariales</taxon>
        <taxon>Funariaceae</taxon>
        <taxon>Physcomitrium</taxon>
    </lineage>
</organism>
<evidence type="ECO:0000313" key="5">
    <source>
        <dbReference type="Proteomes" id="UP000006727"/>
    </source>
</evidence>
<comment type="function">
    <text evidence="1">Involved in inositol deacylation of GPI-anchored proteins which plays important roles in the quality control and ER-associated degradation of GPI-anchored proteins.</text>
</comment>
<keyword evidence="1" id="KW-0653">Protein transport</keyword>
<dbReference type="RefSeq" id="XP_024390054.1">
    <property type="nucleotide sequence ID" value="XM_024534286.2"/>
</dbReference>
<comment type="similarity">
    <text evidence="1">Belongs to the GPI inositol-deacylase family.</text>
</comment>
<keyword evidence="1" id="KW-0378">Hydrolase</keyword>
<dbReference type="GeneID" id="112289236"/>
<dbReference type="Gramene" id="Pp3c12_23520V3.2">
    <property type="protein sequence ID" value="Pp3c12_23520V3.2"/>
    <property type="gene ID" value="Pp3c12_23520"/>
</dbReference>
<dbReference type="GO" id="GO:0005783">
    <property type="term" value="C:endoplasmic reticulum"/>
    <property type="evidence" value="ECO:0000318"/>
    <property type="project" value="GO_Central"/>
</dbReference>
<dbReference type="EnsemblPlants" id="Pp3c12_23520V3.2">
    <property type="protein sequence ID" value="Pp3c12_23520V3.2"/>
    <property type="gene ID" value="Pp3c12_23520"/>
</dbReference>
<dbReference type="GO" id="GO:0005789">
    <property type="term" value="C:endoplasmic reticulum membrane"/>
    <property type="evidence" value="ECO:0007669"/>
    <property type="project" value="UniProtKB-SubCell"/>
</dbReference>
<keyword evidence="1" id="KW-0812">Transmembrane</keyword>
<keyword evidence="1" id="KW-0813">Transport</keyword>
<dbReference type="Pfam" id="PF07819">
    <property type="entry name" value="PGAP1"/>
    <property type="match status" value="1"/>
</dbReference>
<protein>
    <recommendedName>
        <fullName evidence="1">GPI inositol-deacylase</fullName>
        <ecNumber evidence="1">3.1.-.-</ecNumber>
    </recommendedName>
</protein>
<comment type="subcellular location">
    <subcellularLocation>
        <location evidence="1">Endoplasmic reticulum membrane</location>
    </subcellularLocation>
</comment>
<feature type="transmembrane region" description="Helical" evidence="1">
    <location>
        <begin position="1081"/>
        <end position="1097"/>
    </location>
</feature>
<feature type="transmembrane region" description="Helical" evidence="1">
    <location>
        <begin position="907"/>
        <end position="936"/>
    </location>
</feature>
<dbReference type="Proteomes" id="UP000006727">
    <property type="component" value="Chromosome 12"/>
</dbReference>
<dbReference type="GO" id="GO:0006505">
    <property type="term" value="P:GPI anchor metabolic process"/>
    <property type="evidence" value="ECO:0000318"/>
    <property type="project" value="GO_Central"/>
</dbReference>
<feature type="domain" description="GPI inositol-deacylase PGAP1-like alpha/beta" evidence="2">
    <location>
        <begin position="83"/>
        <end position="363"/>
    </location>
</feature>
<keyword evidence="1" id="KW-0256">Endoplasmic reticulum</keyword>
<dbReference type="Gramene" id="Pp3c12_23520V3.1">
    <property type="protein sequence ID" value="Pp3c12_23520V3.1"/>
    <property type="gene ID" value="Pp3c12_23520"/>
</dbReference>
<dbReference type="OMA" id="EKSHFIF"/>
<dbReference type="AlphaFoldDB" id="A0A2K1JRX6"/>
<dbReference type="InterPro" id="IPR012908">
    <property type="entry name" value="PGAP1-ab_dom-like"/>
</dbReference>
<dbReference type="PaxDb" id="3218-PP1S118_85V6.1"/>
<dbReference type="GO" id="GO:0015031">
    <property type="term" value="P:protein transport"/>
    <property type="evidence" value="ECO:0000318"/>
    <property type="project" value="GO_Central"/>
</dbReference>
<name>A0A2K1JRX6_PHYPA</name>
<dbReference type="PANTHER" id="PTHR47346">
    <property type="entry name" value="HYDROLASES, ACTING ON ESTER BOND"/>
    <property type="match status" value="1"/>
</dbReference>
<proteinExistence type="inferred from homology"/>
<dbReference type="KEGG" id="ppp:112289236"/>
<keyword evidence="5" id="KW-1185">Reference proteome</keyword>
<dbReference type="Gene3D" id="3.40.50.1820">
    <property type="entry name" value="alpha/beta hydrolase"/>
    <property type="match status" value="1"/>
</dbReference>
<reference evidence="3 5" key="2">
    <citation type="journal article" date="2018" name="Plant J.">
        <title>The Physcomitrella patens chromosome-scale assembly reveals moss genome structure and evolution.</title>
        <authorList>
            <person name="Lang D."/>
            <person name="Ullrich K.K."/>
            <person name="Murat F."/>
            <person name="Fuchs J."/>
            <person name="Jenkins J."/>
            <person name="Haas F.B."/>
            <person name="Piednoel M."/>
            <person name="Gundlach H."/>
            <person name="Van Bel M."/>
            <person name="Meyberg R."/>
            <person name="Vives C."/>
            <person name="Morata J."/>
            <person name="Symeonidi A."/>
            <person name="Hiss M."/>
            <person name="Muchero W."/>
            <person name="Kamisugi Y."/>
            <person name="Saleh O."/>
            <person name="Blanc G."/>
            <person name="Decker E.L."/>
            <person name="van Gessel N."/>
            <person name="Grimwood J."/>
            <person name="Hayes R.D."/>
            <person name="Graham S.W."/>
            <person name="Gunter L.E."/>
            <person name="McDaniel S.F."/>
            <person name="Hoernstein S.N.W."/>
            <person name="Larsson A."/>
            <person name="Li F.W."/>
            <person name="Perroud P.F."/>
            <person name="Phillips J."/>
            <person name="Ranjan P."/>
            <person name="Rokshar D.S."/>
            <person name="Rothfels C.J."/>
            <person name="Schneider L."/>
            <person name="Shu S."/>
            <person name="Stevenson D.W."/>
            <person name="Thummler F."/>
            <person name="Tillich M."/>
            <person name="Villarreal Aguilar J.C."/>
            <person name="Widiez T."/>
            <person name="Wong G.K."/>
            <person name="Wymore A."/>
            <person name="Zhang Y."/>
            <person name="Zimmer A.D."/>
            <person name="Quatrano R.S."/>
            <person name="Mayer K.F.X."/>
            <person name="Goodstein D."/>
            <person name="Casacuberta J.M."/>
            <person name="Vandepoele K."/>
            <person name="Reski R."/>
            <person name="Cuming A.C."/>
            <person name="Tuskan G.A."/>
            <person name="Maumus F."/>
            <person name="Salse J."/>
            <person name="Schmutz J."/>
            <person name="Rensing S.A."/>
        </authorList>
    </citation>
    <scope>NUCLEOTIDE SEQUENCE [LARGE SCALE GENOMIC DNA]</scope>
    <source>
        <strain evidence="4 5">cv. Gransden 2004</strain>
    </source>
</reference>
<dbReference type="InterPro" id="IPR029058">
    <property type="entry name" value="AB_hydrolase_fold"/>
</dbReference>
<feature type="transmembrane region" description="Helical" evidence="1">
    <location>
        <begin position="1017"/>
        <end position="1036"/>
    </location>
</feature>
<keyword evidence="1" id="KW-0472">Membrane</keyword>
<reference evidence="4" key="3">
    <citation type="submission" date="2020-12" db="UniProtKB">
        <authorList>
            <consortium name="EnsemblPlants"/>
        </authorList>
    </citation>
    <scope>IDENTIFICATION</scope>
</reference>
<gene>
    <name evidence="4" type="primary">LOC112289236</name>
    <name evidence="3" type="ORF">PHYPA_016666</name>
</gene>
<evidence type="ECO:0000259" key="2">
    <source>
        <dbReference type="Pfam" id="PF07819"/>
    </source>
</evidence>
<dbReference type="STRING" id="3218.A0A2K1JRX6"/>
<evidence type="ECO:0000313" key="4">
    <source>
        <dbReference type="EnsemblPlants" id="Pp3c12_23520V3.1"/>
    </source>
</evidence>
<feature type="transmembrane region" description="Helical" evidence="1">
    <location>
        <begin position="986"/>
        <end position="1005"/>
    </location>
</feature>
<feature type="transmembrane region" description="Helical" evidence="1">
    <location>
        <begin position="760"/>
        <end position="780"/>
    </location>
</feature>
<reference evidence="3 5" key="1">
    <citation type="journal article" date="2008" name="Science">
        <title>The Physcomitrella genome reveals evolutionary insights into the conquest of land by plants.</title>
        <authorList>
            <person name="Rensing S."/>
            <person name="Lang D."/>
            <person name="Zimmer A."/>
            <person name="Terry A."/>
            <person name="Salamov A."/>
            <person name="Shapiro H."/>
            <person name="Nishiyama T."/>
            <person name="Perroud P.-F."/>
            <person name="Lindquist E."/>
            <person name="Kamisugi Y."/>
            <person name="Tanahashi T."/>
            <person name="Sakakibara K."/>
            <person name="Fujita T."/>
            <person name="Oishi K."/>
            <person name="Shin-I T."/>
            <person name="Kuroki Y."/>
            <person name="Toyoda A."/>
            <person name="Suzuki Y."/>
            <person name="Hashimoto A."/>
            <person name="Yamaguchi K."/>
            <person name="Sugano A."/>
            <person name="Kohara Y."/>
            <person name="Fujiyama A."/>
            <person name="Anterola A."/>
            <person name="Aoki S."/>
            <person name="Ashton N."/>
            <person name="Barbazuk W.B."/>
            <person name="Barker E."/>
            <person name="Bennetzen J."/>
            <person name="Bezanilla M."/>
            <person name="Blankenship R."/>
            <person name="Cho S.H."/>
            <person name="Dutcher S."/>
            <person name="Estelle M."/>
            <person name="Fawcett J.A."/>
            <person name="Gundlach H."/>
            <person name="Hanada K."/>
            <person name="Heyl A."/>
            <person name="Hicks K.A."/>
            <person name="Hugh J."/>
            <person name="Lohr M."/>
            <person name="Mayer K."/>
            <person name="Melkozernov A."/>
            <person name="Murata T."/>
            <person name="Nelson D."/>
            <person name="Pils B."/>
            <person name="Prigge M."/>
            <person name="Reiss B."/>
            <person name="Renner T."/>
            <person name="Rombauts S."/>
            <person name="Rushton P."/>
            <person name="Sanderfoot A."/>
            <person name="Schween G."/>
            <person name="Shiu S.-H."/>
            <person name="Stueber K."/>
            <person name="Theodoulou F.L."/>
            <person name="Tu H."/>
            <person name="Van de Peer Y."/>
            <person name="Verrier P.J."/>
            <person name="Waters E."/>
            <person name="Wood A."/>
            <person name="Yang L."/>
            <person name="Cove D."/>
            <person name="Cuming A."/>
            <person name="Hasebe M."/>
            <person name="Lucas S."/>
            <person name="Mishler D.B."/>
            <person name="Reski R."/>
            <person name="Grigoriev I."/>
            <person name="Quatrano R.S."/>
            <person name="Boore J.L."/>
        </authorList>
    </citation>
    <scope>NUCLEOTIDE SEQUENCE [LARGE SCALE GENOMIC DNA]</scope>
    <source>
        <strain evidence="4 5">cv. Gransden 2004</strain>
    </source>
</reference>
<feature type="transmembrane region" description="Helical" evidence="1">
    <location>
        <begin position="12"/>
        <end position="31"/>
    </location>
</feature>
<evidence type="ECO:0000313" key="3">
    <source>
        <dbReference type="EMBL" id="PNR44282.1"/>
    </source>
</evidence>